<sequence length="324" mass="36727">MKKILAIFVLSVSLLATGIVLVDIKKTVTQSDVSKKEKKSMFKEVNDPIILEDNFQSGLEKWKIAINEPENRINLDTDTISQRVHIVDAPDMTRNYKAVQFVVPHSQGQFRSEIAQPYEEGFHERWYSARIYIPQDWVFDKSSGNDIVMQWHAVLGSERVDRDFPELAIAVEGDRWNIQRAFGSPANIGRDFKTLDGLVQKGVWSSWVIYARWSAGSEGLLRIWKDGKVVWEVQGPNAYTTRARTPYLKIGLYHPQWKPKYGEVKPGPVKERKIFITDVKIGNEKATYQGMVTKSDSLEKGKQISGTSGSSSSIGTLIRSFSAK</sequence>
<protein>
    <recommendedName>
        <fullName evidence="4">Polysaccharide lyase</fullName>
    </recommendedName>
</protein>
<gene>
    <name evidence="2" type="ORF">BAQ49_11555</name>
</gene>
<reference evidence="2 3" key="1">
    <citation type="submission" date="2016-06" db="EMBL/GenBank/DDBJ databases">
        <title>First insights into the genetic diversity and population structure of in the Bacillus cereus group bacteria from diverse marine environments.</title>
        <authorList>
            <person name="Liu Y."/>
            <person name="Lai Q."/>
            <person name="Shao Z."/>
        </authorList>
    </citation>
    <scope>NUCLEOTIDE SEQUENCE [LARGE SCALE GENOMIC DNA]</scope>
    <source>
        <strain evidence="2 3">TD42</strain>
    </source>
</reference>
<evidence type="ECO:0000313" key="2">
    <source>
        <dbReference type="EMBL" id="OJE42804.1"/>
    </source>
</evidence>
<feature type="compositionally biased region" description="Low complexity" evidence="1">
    <location>
        <begin position="304"/>
        <end position="316"/>
    </location>
</feature>
<evidence type="ECO:0000313" key="3">
    <source>
        <dbReference type="Proteomes" id="UP000183185"/>
    </source>
</evidence>
<accession>A0AA44KU46</accession>
<dbReference type="AlphaFoldDB" id="A0AA44KU46"/>
<dbReference type="InterPro" id="IPR025975">
    <property type="entry name" value="Polysacc_lyase"/>
</dbReference>
<evidence type="ECO:0008006" key="4">
    <source>
        <dbReference type="Google" id="ProtNLM"/>
    </source>
</evidence>
<proteinExistence type="predicted"/>
<dbReference type="Pfam" id="PF14099">
    <property type="entry name" value="Polysacc_lyase"/>
    <property type="match status" value="1"/>
</dbReference>
<dbReference type="Gene3D" id="2.60.120.200">
    <property type="match status" value="1"/>
</dbReference>
<evidence type="ECO:0000256" key="1">
    <source>
        <dbReference type="SAM" id="MobiDB-lite"/>
    </source>
</evidence>
<name>A0AA44KU46_9BACI</name>
<feature type="region of interest" description="Disordered" evidence="1">
    <location>
        <begin position="297"/>
        <end position="324"/>
    </location>
</feature>
<comment type="caution">
    <text evidence="2">The sequence shown here is derived from an EMBL/GenBank/DDBJ whole genome shotgun (WGS) entry which is preliminary data.</text>
</comment>
<dbReference type="EMBL" id="MACH01000100">
    <property type="protein sequence ID" value="OJE42804.1"/>
    <property type="molecule type" value="Genomic_DNA"/>
</dbReference>
<organism evidence="2 3">
    <name type="scientific">Bacillus proteolyticus</name>
    <dbReference type="NCBI Taxonomy" id="2026192"/>
    <lineage>
        <taxon>Bacteria</taxon>
        <taxon>Bacillati</taxon>
        <taxon>Bacillota</taxon>
        <taxon>Bacilli</taxon>
        <taxon>Bacillales</taxon>
        <taxon>Bacillaceae</taxon>
        <taxon>Bacillus</taxon>
        <taxon>Bacillus cereus group</taxon>
    </lineage>
</organism>
<dbReference type="Proteomes" id="UP000183185">
    <property type="component" value="Unassembled WGS sequence"/>
</dbReference>